<dbReference type="AlphaFoldDB" id="A0A5B7IMK1"/>
<accession>A0A5B7IMK1</accession>
<gene>
    <name evidence="8" type="primary">Sv2b_1</name>
    <name evidence="8" type="ORF">E2C01_078428</name>
</gene>
<evidence type="ECO:0000256" key="6">
    <source>
        <dbReference type="SAM" id="MobiDB-lite"/>
    </source>
</evidence>
<dbReference type="EMBL" id="VSRR010063251">
    <property type="protein sequence ID" value="MPC83713.1"/>
    <property type="molecule type" value="Genomic_DNA"/>
</dbReference>
<organism evidence="8 9">
    <name type="scientific">Portunus trituberculatus</name>
    <name type="common">Swimming crab</name>
    <name type="synonym">Neptunus trituberculatus</name>
    <dbReference type="NCBI Taxonomy" id="210409"/>
    <lineage>
        <taxon>Eukaryota</taxon>
        <taxon>Metazoa</taxon>
        <taxon>Ecdysozoa</taxon>
        <taxon>Arthropoda</taxon>
        <taxon>Crustacea</taxon>
        <taxon>Multicrustacea</taxon>
        <taxon>Malacostraca</taxon>
        <taxon>Eumalacostraca</taxon>
        <taxon>Eucarida</taxon>
        <taxon>Decapoda</taxon>
        <taxon>Pleocyemata</taxon>
        <taxon>Brachyura</taxon>
        <taxon>Eubrachyura</taxon>
        <taxon>Portunoidea</taxon>
        <taxon>Portunidae</taxon>
        <taxon>Portuninae</taxon>
        <taxon>Portunus</taxon>
    </lineage>
</organism>
<feature type="transmembrane region" description="Helical" evidence="7">
    <location>
        <begin position="119"/>
        <end position="142"/>
    </location>
</feature>
<dbReference type="PANTHER" id="PTHR23511:SF34">
    <property type="entry name" value="SYNAPTIC VESICLE GLYCOPROTEIN 2"/>
    <property type="match status" value="1"/>
</dbReference>
<feature type="transmembrane region" description="Helical" evidence="7">
    <location>
        <begin position="6"/>
        <end position="24"/>
    </location>
</feature>
<comment type="subcellular location">
    <subcellularLocation>
        <location evidence="1">Membrane</location>
        <topology evidence="1">Multi-pass membrane protein</topology>
    </subcellularLocation>
</comment>
<evidence type="ECO:0000256" key="7">
    <source>
        <dbReference type="SAM" id="Phobius"/>
    </source>
</evidence>
<comment type="caution">
    <text evidence="8">The sequence shown here is derived from an EMBL/GenBank/DDBJ whole genome shotgun (WGS) entry which is preliminary data.</text>
</comment>
<name>A0A5B7IMK1_PORTR</name>
<evidence type="ECO:0000256" key="5">
    <source>
        <dbReference type="ARBA" id="ARBA00023136"/>
    </source>
</evidence>
<keyword evidence="4 7" id="KW-1133">Transmembrane helix</keyword>
<protein>
    <submittedName>
        <fullName evidence="8">Synaptic vesicle glycoprotein 2B</fullName>
    </submittedName>
</protein>
<feature type="compositionally biased region" description="Gly residues" evidence="6">
    <location>
        <begin position="59"/>
        <end position="72"/>
    </location>
</feature>
<keyword evidence="9" id="KW-1185">Reference proteome</keyword>
<evidence type="ECO:0000256" key="4">
    <source>
        <dbReference type="ARBA" id="ARBA00022989"/>
    </source>
</evidence>
<evidence type="ECO:0000256" key="2">
    <source>
        <dbReference type="ARBA" id="ARBA00022448"/>
    </source>
</evidence>
<reference evidence="8 9" key="1">
    <citation type="submission" date="2019-05" db="EMBL/GenBank/DDBJ databases">
        <title>Another draft genome of Portunus trituberculatus and its Hox gene families provides insights of decapod evolution.</title>
        <authorList>
            <person name="Jeong J.-H."/>
            <person name="Song I."/>
            <person name="Kim S."/>
            <person name="Choi T."/>
            <person name="Kim D."/>
            <person name="Ryu S."/>
            <person name="Kim W."/>
        </authorList>
    </citation>
    <scope>NUCLEOTIDE SEQUENCE [LARGE SCALE GENOMIC DNA]</scope>
    <source>
        <tissue evidence="8">Muscle</tissue>
    </source>
</reference>
<keyword evidence="2" id="KW-0813">Transport</keyword>
<evidence type="ECO:0000313" key="8">
    <source>
        <dbReference type="EMBL" id="MPC83713.1"/>
    </source>
</evidence>
<sequence>MHIYNHYSFVLIGVIVFYRQVYFFRFIMSGGGDGLESASLVRHGSTAGRSYMSETGVQREGGSGRGGSGPGAAAGAAGTGRDNVEASDELDYVESDAPLLSQFHEDAIQQAGTGAFQRLLLLIVGLGLAADTIELFVVAYVIPSAEVELCMSGTEKGWLGKYSS</sequence>
<keyword evidence="5 7" id="KW-0472">Membrane</keyword>
<keyword evidence="3 7" id="KW-0812">Transmembrane</keyword>
<evidence type="ECO:0000256" key="1">
    <source>
        <dbReference type="ARBA" id="ARBA00004141"/>
    </source>
</evidence>
<evidence type="ECO:0000256" key="3">
    <source>
        <dbReference type="ARBA" id="ARBA00022692"/>
    </source>
</evidence>
<dbReference type="GO" id="GO:0016020">
    <property type="term" value="C:membrane"/>
    <property type="evidence" value="ECO:0007669"/>
    <property type="project" value="UniProtKB-SubCell"/>
</dbReference>
<dbReference type="OrthoDB" id="433512at2759"/>
<dbReference type="Proteomes" id="UP000324222">
    <property type="component" value="Unassembled WGS sequence"/>
</dbReference>
<dbReference type="PANTHER" id="PTHR23511">
    <property type="entry name" value="SYNAPTIC VESICLE GLYCOPROTEIN 2"/>
    <property type="match status" value="1"/>
</dbReference>
<feature type="region of interest" description="Disordered" evidence="6">
    <location>
        <begin position="53"/>
        <end position="82"/>
    </location>
</feature>
<proteinExistence type="predicted"/>
<evidence type="ECO:0000313" key="9">
    <source>
        <dbReference type="Proteomes" id="UP000324222"/>
    </source>
</evidence>